<dbReference type="PANTHER" id="PTHR30258">
    <property type="entry name" value="TYPE II SECRETION SYSTEM PROTEIN GSPE-RELATED"/>
    <property type="match status" value="1"/>
</dbReference>
<gene>
    <name evidence="4" type="ORF">LCGC14_0328050</name>
</gene>
<dbReference type="GO" id="GO:0005524">
    <property type="term" value="F:ATP binding"/>
    <property type="evidence" value="ECO:0007669"/>
    <property type="project" value="UniProtKB-KW"/>
</dbReference>
<accession>A0A0F9W4K2</accession>
<dbReference type="GO" id="GO:0005886">
    <property type="term" value="C:plasma membrane"/>
    <property type="evidence" value="ECO:0007669"/>
    <property type="project" value="TreeGrafter"/>
</dbReference>
<evidence type="ECO:0000259" key="3">
    <source>
        <dbReference type="Pfam" id="PF00437"/>
    </source>
</evidence>
<dbReference type="Pfam" id="PF00437">
    <property type="entry name" value="T2SSE"/>
    <property type="match status" value="1"/>
</dbReference>
<dbReference type="Gene3D" id="3.30.450.90">
    <property type="match status" value="1"/>
</dbReference>
<comment type="caution">
    <text evidence="4">The sequence shown here is derived from an EMBL/GenBank/DDBJ whole genome shotgun (WGS) entry which is preliminary data.</text>
</comment>
<proteinExistence type="predicted"/>
<dbReference type="PANTHER" id="PTHR30258:SF3">
    <property type="entry name" value="SLL1921 PROTEIN"/>
    <property type="match status" value="1"/>
</dbReference>
<organism evidence="4">
    <name type="scientific">marine sediment metagenome</name>
    <dbReference type="NCBI Taxonomy" id="412755"/>
    <lineage>
        <taxon>unclassified sequences</taxon>
        <taxon>metagenomes</taxon>
        <taxon>ecological metagenomes</taxon>
    </lineage>
</organism>
<dbReference type="Gene3D" id="3.40.50.300">
    <property type="entry name" value="P-loop containing nucleotide triphosphate hydrolases"/>
    <property type="match status" value="1"/>
</dbReference>
<dbReference type="SUPFAM" id="SSF52540">
    <property type="entry name" value="P-loop containing nucleoside triphosphate hydrolases"/>
    <property type="match status" value="1"/>
</dbReference>
<sequence length="629" mass="69974">MAANLNDTEVDLLINKWGFSETANELIYEHAANVLGLKSKRVGEIIVGLGISSSTLVDNLLMSKPKDVRSLEYLRGHIKGLSTRIDEILCVQIGLPYISRTMQSIVVHPFAKGVKNNLSHEMNLLDVIPVLCGETVVMMFGDFEKMMHFRTMGKSERLQNVLYTKFAEEIGKRPDRVEFHTAVAESTVFSSYHQQISDGDGSRVAQEQALQIISQSEGGKDPVIAQIVRILNEAISQEINDVSIVPDYENGKGIIQFRRYQRLENTQISLTTEERESVVRLLIARSRASKTAGTLRQPADGNLSFEGKFGQAFLRLSFIPLEESRFPAISVSIRIMPKTTKSISLASLNISPLVQKELNYAARRKYGLFVVCGPTGSGKSTTIGGMICSHNDEYGSTLKRVSVEQPVERILPGVHHIDVSQHHYVETGVDKFGMSLRSILRHDPDLIFVGEVRDKESCMVSIDAANTGHLVLTTTHANDPVLGYRRLASFLDKERRFDLVNVLDGILAQRLIPTLCPVCSTEKEFTDEDRSKFLPYAASRGLDINSVKMPKTHRVINKDGCNSCSMGYNAMVPVHGLMTMNPKVRELLLSNDESDWMKAQGASDSDITLFKSAFVFFLDGTIELDSVLL</sequence>
<evidence type="ECO:0000256" key="2">
    <source>
        <dbReference type="ARBA" id="ARBA00022840"/>
    </source>
</evidence>
<reference evidence="4" key="1">
    <citation type="journal article" date="2015" name="Nature">
        <title>Complex archaea that bridge the gap between prokaryotes and eukaryotes.</title>
        <authorList>
            <person name="Spang A."/>
            <person name="Saw J.H."/>
            <person name="Jorgensen S.L."/>
            <person name="Zaremba-Niedzwiedzka K."/>
            <person name="Martijn J."/>
            <person name="Lind A.E."/>
            <person name="van Eijk R."/>
            <person name="Schleper C."/>
            <person name="Guy L."/>
            <person name="Ettema T.J."/>
        </authorList>
    </citation>
    <scope>NUCLEOTIDE SEQUENCE</scope>
</reference>
<protein>
    <recommendedName>
        <fullName evidence="3">Bacterial type II secretion system protein E domain-containing protein</fullName>
    </recommendedName>
</protein>
<dbReference type="GO" id="GO:0016887">
    <property type="term" value="F:ATP hydrolysis activity"/>
    <property type="evidence" value="ECO:0007669"/>
    <property type="project" value="TreeGrafter"/>
</dbReference>
<feature type="domain" description="Bacterial type II secretion system protein E" evidence="3">
    <location>
        <begin position="219"/>
        <end position="624"/>
    </location>
</feature>
<keyword evidence="2" id="KW-0067">ATP-binding</keyword>
<dbReference type="InterPro" id="IPR027417">
    <property type="entry name" value="P-loop_NTPase"/>
</dbReference>
<evidence type="ECO:0000256" key="1">
    <source>
        <dbReference type="ARBA" id="ARBA00022741"/>
    </source>
</evidence>
<evidence type="ECO:0000313" key="4">
    <source>
        <dbReference type="EMBL" id="KKN80586.1"/>
    </source>
</evidence>
<dbReference type="AlphaFoldDB" id="A0A0F9W4K2"/>
<dbReference type="InterPro" id="IPR001482">
    <property type="entry name" value="T2SS/T4SS_dom"/>
</dbReference>
<name>A0A0F9W4K2_9ZZZZ</name>
<dbReference type="EMBL" id="LAZR01000228">
    <property type="protein sequence ID" value="KKN80586.1"/>
    <property type="molecule type" value="Genomic_DNA"/>
</dbReference>
<keyword evidence="1" id="KW-0547">Nucleotide-binding</keyword>